<feature type="chain" id="PRO_5044810095" evidence="1">
    <location>
        <begin position="26"/>
        <end position="45"/>
    </location>
</feature>
<evidence type="ECO:0000256" key="1">
    <source>
        <dbReference type="SAM" id="SignalP"/>
    </source>
</evidence>
<feature type="signal peptide" evidence="1">
    <location>
        <begin position="1"/>
        <end position="25"/>
    </location>
</feature>
<gene>
    <name evidence="2" type="ORF">B4067_3042</name>
</gene>
<sequence>MKKLILCLAALGALAAASYAGSMNAHVTEKPVGTYMLLAEKPVGT</sequence>
<evidence type="ECO:0000313" key="2">
    <source>
        <dbReference type="EMBL" id="KIL32586.1"/>
    </source>
</evidence>
<comment type="caution">
    <text evidence="2">The sequence shown here is derived from an EMBL/GenBank/DDBJ whole genome shotgun (WGS) entry which is preliminary data.</text>
</comment>
<proteinExistence type="predicted"/>
<dbReference type="AlphaFoldDB" id="A0ABD3ZWV9"/>
<accession>A0ABD3ZWV9</accession>
<dbReference type="RefSeq" id="WP_200889513.1">
    <property type="nucleotide sequence ID" value="NZ_JSXS01000023.1"/>
</dbReference>
<dbReference type="Proteomes" id="UP000031970">
    <property type="component" value="Unassembled WGS sequence"/>
</dbReference>
<keyword evidence="1" id="KW-0732">Signal</keyword>
<reference evidence="2 3" key="1">
    <citation type="submission" date="2014-11" db="EMBL/GenBank/DDBJ databases">
        <title>Draft Genome Sequences of Nine Bacillus subtilis Strains that Form Spores with High Heat-Resistance.</title>
        <authorList>
            <person name="Krawcyk A.O."/>
            <person name="Berendsen E.M."/>
            <person name="de Jong A."/>
            <person name="Holsappel S."/>
            <person name="Eijlander R.T."/>
            <person name="Wells-Bennik M."/>
            <person name="Kuipers O.P."/>
        </authorList>
    </citation>
    <scope>NUCLEOTIDE SEQUENCE [LARGE SCALE GENOMIC DNA]</scope>
    <source>
        <strain evidence="2 3">B4067</strain>
    </source>
</reference>
<protein>
    <submittedName>
        <fullName evidence="2">Uncharacterized protein</fullName>
    </submittedName>
</protein>
<name>A0ABD3ZWV9_BACIU</name>
<organism evidence="2 3">
    <name type="scientific">Bacillus subtilis subsp. subtilis</name>
    <dbReference type="NCBI Taxonomy" id="135461"/>
    <lineage>
        <taxon>Bacteria</taxon>
        <taxon>Bacillati</taxon>
        <taxon>Bacillota</taxon>
        <taxon>Bacilli</taxon>
        <taxon>Bacillales</taxon>
        <taxon>Bacillaceae</taxon>
        <taxon>Bacillus</taxon>
    </lineage>
</organism>
<dbReference type="EMBL" id="JSXS01000023">
    <property type="protein sequence ID" value="KIL32586.1"/>
    <property type="molecule type" value="Genomic_DNA"/>
</dbReference>
<evidence type="ECO:0000313" key="3">
    <source>
        <dbReference type="Proteomes" id="UP000031970"/>
    </source>
</evidence>